<comment type="caution">
    <text evidence="1">The sequence shown here is derived from an EMBL/GenBank/DDBJ whole genome shotgun (WGS) entry which is preliminary data.</text>
</comment>
<organism evidence="1 2">
    <name type="scientific">Metasolibacillus meyeri</name>
    <dbReference type="NCBI Taxonomy" id="1071052"/>
    <lineage>
        <taxon>Bacteria</taxon>
        <taxon>Bacillati</taxon>
        <taxon>Bacillota</taxon>
        <taxon>Bacilli</taxon>
        <taxon>Bacillales</taxon>
        <taxon>Caryophanaceae</taxon>
        <taxon>Metasolibacillus</taxon>
    </lineage>
</organism>
<evidence type="ECO:0000313" key="2">
    <source>
        <dbReference type="Proteomes" id="UP001344888"/>
    </source>
</evidence>
<dbReference type="RefSeq" id="WP_326121271.1">
    <property type="nucleotide sequence ID" value="NZ_JARSFG010000003.1"/>
</dbReference>
<evidence type="ECO:0000313" key="1">
    <source>
        <dbReference type="EMBL" id="MEC1177054.1"/>
    </source>
</evidence>
<dbReference type="AlphaFoldDB" id="A0AAW9NP47"/>
<reference evidence="1 2" key="1">
    <citation type="submission" date="2023-03" db="EMBL/GenBank/DDBJ databases">
        <title>Bacillus Genome Sequencing.</title>
        <authorList>
            <person name="Dunlap C."/>
        </authorList>
    </citation>
    <scope>NUCLEOTIDE SEQUENCE [LARGE SCALE GENOMIC DNA]</scope>
    <source>
        <strain evidence="1 2">B-59205</strain>
    </source>
</reference>
<proteinExistence type="predicted"/>
<accession>A0AAW9NP47</accession>
<name>A0AAW9NP47_9BACL</name>
<dbReference type="Proteomes" id="UP001344888">
    <property type="component" value="Unassembled WGS sequence"/>
</dbReference>
<sequence length="75" mass="8782">MRLETYDVFGVKKGEHKGISVEGIEDKKFIAKTADNQPCRYVLTGSVYQVYDKDVLEEFDYERCHPARGYFKQIK</sequence>
<keyword evidence="2" id="KW-1185">Reference proteome</keyword>
<dbReference type="EMBL" id="JARSFG010000003">
    <property type="protein sequence ID" value="MEC1177054.1"/>
    <property type="molecule type" value="Genomic_DNA"/>
</dbReference>
<protein>
    <submittedName>
        <fullName evidence="1">Uncharacterized protein</fullName>
    </submittedName>
</protein>
<gene>
    <name evidence="1" type="ORF">P9B03_01035</name>
</gene>